<keyword evidence="3" id="KW-1185">Reference proteome</keyword>
<feature type="non-terminal residue" evidence="2">
    <location>
        <position position="1"/>
    </location>
</feature>
<sequence length="331" mass="37016">MFKILLWADLAQYRIDDLCAESPESIQLHNWMALKGLKSHLLEEVRNLFYPQACTDDIPTDPGDFRQQPRRDRFLAMLDQSQYYKAYRSVLEHLEETFLDIEKMLNAGHTERQIISSIMSHVVQWINSKPKEVFGRKPNKLQLPAPGATALASNFQSAAGPASRTERDSKGQGEWGFLPRPVQTVRAGTEGAKGEDSASVAALQGRAILPEEMSMSPVSSGRALSVIPGPRPIEDVEMQHKPPIDITENTCADSDMKNSTVVLIRTDLSSMFAVDEKEIKPRYKALNVKRRQARMDAKANPGALEMTCPTITKHVGREYLHSSPEKGTWAS</sequence>
<accession>A0A3E2GSH8</accession>
<feature type="non-terminal residue" evidence="2">
    <location>
        <position position="331"/>
    </location>
</feature>
<comment type="caution">
    <text evidence="2">The sequence shown here is derived from an EMBL/GenBank/DDBJ whole genome shotgun (WGS) entry which is preliminary data.</text>
</comment>
<evidence type="ECO:0000256" key="1">
    <source>
        <dbReference type="SAM" id="MobiDB-lite"/>
    </source>
</evidence>
<dbReference type="Proteomes" id="UP000258309">
    <property type="component" value="Unassembled WGS sequence"/>
</dbReference>
<name>A0A3E2GSH8_SCYLI</name>
<organism evidence="2 3">
    <name type="scientific">Scytalidium lignicola</name>
    <name type="common">Hyphomycete</name>
    <dbReference type="NCBI Taxonomy" id="5539"/>
    <lineage>
        <taxon>Eukaryota</taxon>
        <taxon>Fungi</taxon>
        <taxon>Dikarya</taxon>
        <taxon>Ascomycota</taxon>
        <taxon>Pezizomycotina</taxon>
        <taxon>Leotiomycetes</taxon>
        <taxon>Leotiomycetes incertae sedis</taxon>
        <taxon>Scytalidium</taxon>
    </lineage>
</organism>
<proteinExistence type="predicted"/>
<gene>
    <name evidence="2" type="ORF">B7463_g12223</name>
</gene>
<evidence type="ECO:0000313" key="3">
    <source>
        <dbReference type="Proteomes" id="UP000258309"/>
    </source>
</evidence>
<feature type="region of interest" description="Disordered" evidence="1">
    <location>
        <begin position="154"/>
        <end position="177"/>
    </location>
</feature>
<evidence type="ECO:0000313" key="2">
    <source>
        <dbReference type="EMBL" id="RFU24115.1"/>
    </source>
</evidence>
<dbReference type="OrthoDB" id="5427325at2759"/>
<reference evidence="2 3" key="1">
    <citation type="submission" date="2018-05" db="EMBL/GenBank/DDBJ databases">
        <title>Draft genome sequence of Scytalidium lignicola DSM 105466, a ubiquitous saprotrophic fungus.</title>
        <authorList>
            <person name="Buettner E."/>
            <person name="Gebauer A.M."/>
            <person name="Hofrichter M."/>
            <person name="Liers C."/>
            <person name="Kellner H."/>
        </authorList>
    </citation>
    <scope>NUCLEOTIDE SEQUENCE [LARGE SCALE GENOMIC DNA]</scope>
    <source>
        <strain evidence="2 3">DSM 105466</strain>
    </source>
</reference>
<protein>
    <submittedName>
        <fullName evidence="2">Uncharacterized protein</fullName>
    </submittedName>
</protein>
<dbReference type="AlphaFoldDB" id="A0A3E2GSH8"/>
<dbReference type="EMBL" id="NCSJ02000508">
    <property type="protein sequence ID" value="RFU24115.1"/>
    <property type="molecule type" value="Genomic_DNA"/>
</dbReference>